<evidence type="ECO:0000256" key="5">
    <source>
        <dbReference type="ARBA" id="ARBA00012029"/>
    </source>
</evidence>
<comment type="cofactor">
    <cofactor evidence="3">
        <name>Mg(2+)</name>
        <dbReference type="ChEBI" id="CHEBI:18420"/>
    </cofactor>
</comment>
<evidence type="ECO:0000256" key="9">
    <source>
        <dbReference type="ARBA" id="ARBA00022842"/>
    </source>
</evidence>
<organism evidence="12 13">
    <name type="scientific">Caballeronia sordidicola</name>
    <name type="common">Burkholderia sordidicola</name>
    <dbReference type="NCBI Taxonomy" id="196367"/>
    <lineage>
        <taxon>Bacteria</taxon>
        <taxon>Pseudomonadati</taxon>
        <taxon>Pseudomonadota</taxon>
        <taxon>Betaproteobacteria</taxon>
        <taxon>Burkholderiales</taxon>
        <taxon>Burkholderiaceae</taxon>
        <taxon>Caballeronia</taxon>
    </lineage>
</organism>
<dbReference type="GO" id="GO:0046872">
    <property type="term" value="F:metal ion binding"/>
    <property type="evidence" value="ECO:0007669"/>
    <property type="project" value="UniProtKB-KW"/>
</dbReference>
<sequence>MHTVIMSDPTSLQPANFQRRFYYLLNFERALQWLADRYDDLWAENERVFLREFAALPLASRALLVRMLMRVGPHFRASKLLYDEIGCPLEAIAPLSALGWVDANPPLTLDQVFGLHTKPELTKIFSLNPAAASARKSELQQSLSFLHPGERVYREWHPGACDVVMRLNVTALCERLRLMFFGNLRQSWAEFVLADLGIVRYERVLLERSSRAFQTRADIDVFLAVHAYRDMLDTIDDVPSIEAMIPEIEALACDHGWLDQRRQKLLYRVGQYCERLRHWDTALAAYRSCAFPGARHRRMRALEQAGFYTDAYVLALQACSEPESEEEAQRVERMLPRLRRKLGLPIEPVGRARPVERIDVVLPMPARPASVEMIVRDALSEPGAGVHYVENTLINSLFGLLCWDAIFMPLPGAFFHPFQRGPADLHSPGFHAARRDAFDQCLALLDTAQHEHVIRSAFELKAGVQSPFVHWGMLTAELLEQALLCLPAAHMKLWFRRLLQDIGANRTGFPDLIRFWPQQRRYEMIEVKGPGDRLQDNQTRWLAYCAAHDMPVRVVHVRWAETQCDPASESGAISEQLC</sequence>
<evidence type="ECO:0000256" key="10">
    <source>
        <dbReference type="ARBA" id="ARBA00023211"/>
    </source>
</evidence>
<dbReference type="Pfam" id="PF08774">
    <property type="entry name" value="VRR_NUC"/>
    <property type="match status" value="1"/>
</dbReference>
<comment type="caution">
    <text evidence="12">The sequence shown here is derived from an EMBL/GenBank/DDBJ whole genome shotgun (WGS) entry which is preliminary data.</text>
</comment>
<dbReference type="InterPro" id="IPR033315">
    <property type="entry name" value="Fan1-like"/>
</dbReference>
<dbReference type="InterPro" id="IPR011856">
    <property type="entry name" value="tRNA_endonuc-like_dom_sf"/>
</dbReference>
<dbReference type="AlphaFoldDB" id="A0A242M2Y9"/>
<reference evidence="12 13" key="1">
    <citation type="submission" date="2017-03" db="EMBL/GenBank/DDBJ databases">
        <title>Genome analysis of strain PAMC 26577.</title>
        <authorList>
            <person name="Oh H.-M."/>
            <person name="Yang J.-A."/>
        </authorList>
    </citation>
    <scope>NUCLEOTIDE SEQUENCE [LARGE SCALE GENOMIC DNA]</scope>
    <source>
        <strain evidence="12 13">PAMC 26577</strain>
    </source>
</reference>
<dbReference type="GO" id="GO:0036297">
    <property type="term" value="P:interstrand cross-link repair"/>
    <property type="evidence" value="ECO:0007669"/>
    <property type="project" value="InterPro"/>
</dbReference>
<comment type="similarity">
    <text evidence="4">Belongs to the FAN1 family.</text>
</comment>
<dbReference type="Pfam" id="PF21315">
    <property type="entry name" value="FAN1_HTH"/>
    <property type="match status" value="1"/>
</dbReference>
<evidence type="ECO:0000259" key="11">
    <source>
        <dbReference type="SMART" id="SM00990"/>
    </source>
</evidence>
<evidence type="ECO:0000313" key="12">
    <source>
        <dbReference type="EMBL" id="OTP65472.1"/>
    </source>
</evidence>
<proteinExistence type="inferred from homology"/>
<protein>
    <recommendedName>
        <fullName evidence="5">phosphodiesterase I</fullName>
        <ecNumber evidence="5">3.1.4.1</ecNumber>
    </recommendedName>
</protein>
<comment type="catalytic activity">
    <reaction evidence="1">
        <text>Hydrolytically removes 5'-nucleotides successively from the 3'-hydroxy termini of 3'-hydroxy-terminated oligonucleotides.</text>
        <dbReference type="EC" id="3.1.4.1"/>
    </reaction>
</comment>
<dbReference type="Gene3D" id="3.40.1350.10">
    <property type="match status" value="1"/>
</dbReference>
<keyword evidence="8" id="KW-0378">Hydrolase</keyword>
<dbReference type="GO" id="GO:0003676">
    <property type="term" value="F:nucleic acid binding"/>
    <property type="evidence" value="ECO:0007669"/>
    <property type="project" value="InterPro"/>
</dbReference>
<dbReference type="GO" id="GO:0004528">
    <property type="term" value="F:phosphodiesterase I activity"/>
    <property type="evidence" value="ECO:0007669"/>
    <property type="project" value="UniProtKB-EC"/>
</dbReference>
<evidence type="ECO:0000256" key="4">
    <source>
        <dbReference type="ARBA" id="ARBA00005533"/>
    </source>
</evidence>
<dbReference type="InterPro" id="IPR049125">
    <property type="entry name" value="FAN1-like_WH"/>
</dbReference>
<keyword evidence="10" id="KW-0464">Manganese</keyword>
<dbReference type="InterPro" id="IPR040603">
    <property type="entry name" value="FAN1_SAP_bact"/>
</dbReference>
<dbReference type="InterPro" id="IPR014883">
    <property type="entry name" value="VRR_NUC"/>
</dbReference>
<evidence type="ECO:0000256" key="3">
    <source>
        <dbReference type="ARBA" id="ARBA00001946"/>
    </source>
</evidence>
<evidence type="ECO:0000256" key="2">
    <source>
        <dbReference type="ARBA" id="ARBA00001936"/>
    </source>
</evidence>
<evidence type="ECO:0000256" key="7">
    <source>
        <dbReference type="ARBA" id="ARBA00022723"/>
    </source>
</evidence>
<dbReference type="Pfam" id="PF18081">
    <property type="entry name" value="FANC_SAP"/>
    <property type="match status" value="1"/>
</dbReference>
<evidence type="ECO:0000256" key="8">
    <source>
        <dbReference type="ARBA" id="ARBA00022801"/>
    </source>
</evidence>
<dbReference type="Proteomes" id="UP000195221">
    <property type="component" value="Unassembled WGS sequence"/>
</dbReference>
<accession>A0A242M2Y9</accession>
<keyword evidence="6" id="KW-0540">Nuclease</keyword>
<dbReference type="EC" id="3.1.4.1" evidence="5"/>
<evidence type="ECO:0000256" key="6">
    <source>
        <dbReference type="ARBA" id="ARBA00022722"/>
    </source>
</evidence>
<feature type="domain" description="VRR-NUC" evidence="11">
    <location>
        <begin position="445"/>
        <end position="559"/>
    </location>
</feature>
<evidence type="ECO:0000313" key="13">
    <source>
        <dbReference type="Proteomes" id="UP000195221"/>
    </source>
</evidence>
<evidence type="ECO:0000256" key="1">
    <source>
        <dbReference type="ARBA" id="ARBA00000983"/>
    </source>
</evidence>
<dbReference type="EMBL" id="NBTZ01000181">
    <property type="protein sequence ID" value="OTP65472.1"/>
    <property type="molecule type" value="Genomic_DNA"/>
</dbReference>
<keyword evidence="9" id="KW-0460">Magnesium</keyword>
<comment type="cofactor">
    <cofactor evidence="2">
        <name>Mn(2+)</name>
        <dbReference type="ChEBI" id="CHEBI:29035"/>
    </cofactor>
</comment>
<dbReference type="PANTHER" id="PTHR15749:SF4">
    <property type="entry name" value="FANCONI-ASSOCIATED NUCLEASE 1"/>
    <property type="match status" value="1"/>
</dbReference>
<gene>
    <name evidence="12" type="ORF">PAMC26577_40245</name>
</gene>
<dbReference type="SMART" id="SM00990">
    <property type="entry name" value="VRR_NUC"/>
    <property type="match status" value="1"/>
</dbReference>
<name>A0A242M2Y9_CABSO</name>
<dbReference type="PANTHER" id="PTHR15749">
    <property type="entry name" value="FANCONI-ASSOCIATED NUCLEASE 1"/>
    <property type="match status" value="1"/>
</dbReference>
<keyword evidence="7" id="KW-0479">Metal-binding</keyword>